<dbReference type="SUPFAM" id="SSF52833">
    <property type="entry name" value="Thioredoxin-like"/>
    <property type="match status" value="1"/>
</dbReference>
<dbReference type="InterPro" id="IPR004045">
    <property type="entry name" value="Glutathione_S-Trfase_N"/>
</dbReference>
<sequence length="656" mass="76492">MQVNADKFAVLVAGSNRYRNYRHQADTCYAYQVLIRNGMQPENIIVMAFDDIATNKENPFPGTVYNAPTGDYSKGYNVYQGCNIDYKSWFVSKSNFKAILTGDGEGVKGGNGKVLKSTDQDDVFIYFTGHGAPYSLSFPNDGIVEQDILDELTEIFTIMESKKMFRKLVFYLESCYSGSMFEELKQNTNIYTVSAANSEEESFATYCPPLEDIVNNENMSTCLSDLFSYSWMNNTYNSDIFNITLQNQYEIVKMETNTSSVLQWGDLQFVNDTLNVFVGGDLQKLKLNLNQNVLCNELDSSLNQHQQIQNQNKKISYLKEKQNVLGKQKWSFWSKIDELFGTQVQVAIFKHNFLAQRTNIRYQVSSLDVENMYLVKAYKQLKSKQNYENLQQDLQKSMLFNKVFQNFKKQFLLQIFQSQKQQQNENQKVDFKCLKFLNEKIQNQFGDLNDASKKYLTLISNGKAQHIRLLLNYLRVPYNEKTYYFAQKEEWYQKDKKELQLDFPNLPYIMDPNIGLNITESSNIMGYLADKYGNPELRGKGDDRYKVDNIRFLWDDIGGRGYSSSLKKAENKAKDWKSIYSPKFQQMASVYNGGVYAMGYLTIADFYTFQRVMDFKTWYPEEYKEEFSQNFDPVIENISNLKGVKEYMESDEYFNY</sequence>
<dbReference type="InterPro" id="IPR036249">
    <property type="entry name" value="Thioredoxin-like_sf"/>
</dbReference>
<gene>
    <name evidence="9" type="ORF">PPERSA_08765</name>
</gene>
<evidence type="ECO:0000256" key="5">
    <source>
        <dbReference type="ARBA" id="ARBA00022729"/>
    </source>
</evidence>
<dbReference type="OrthoDB" id="410118at2759"/>
<dbReference type="InterPro" id="IPR001096">
    <property type="entry name" value="Peptidase_C13"/>
</dbReference>
<evidence type="ECO:0000256" key="4">
    <source>
        <dbReference type="ARBA" id="ARBA00022670"/>
    </source>
</evidence>
<dbReference type="InParanoid" id="A0A0V0R7J5"/>
<keyword evidence="4" id="KW-0645">Protease</keyword>
<dbReference type="PANTHER" id="PTHR12000">
    <property type="entry name" value="HEMOGLOBINASE FAMILY MEMBER"/>
    <property type="match status" value="1"/>
</dbReference>
<proteinExistence type="inferred from homology"/>
<keyword evidence="10" id="KW-1185">Reference proteome</keyword>
<evidence type="ECO:0000256" key="6">
    <source>
        <dbReference type="ARBA" id="ARBA00022801"/>
    </source>
</evidence>
<comment type="caution">
    <text evidence="9">The sequence shown here is derived from an EMBL/GenBank/DDBJ whole genome shotgun (WGS) entry which is preliminary data.</text>
</comment>
<evidence type="ECO:0000256" key="2">
    <source>
        <dbReference type="ARBA" id="ARBA00009941"/>
    </source>
</evidence>
<dbReference type="Pfam" id="PF02798">
    <property type="entry name" value="GST_N"/>
    <property type="match status" value="1"/>
</dbReference>
<organism evidence="9 10">
    <name type="scientific">Pseudocohnilembus persalinus</name>
    <name type="common">Ciliate</name>
    <dbReference type="NCBI Taxonomy" id="266149"/>
    <lineage>
        <taxon>Eukaryota</taxon>
        <taxon>Sar</taxon>
        <taxon>Alveolata</taxon>
        <taxon>Ciliophora</taxon>
        <taxon>Intramacronucleata</taxon>
        <taxon>Oligohymenophorea</taxon>
        <taxon>Scuticociliatia</taxon>
        <taxon>Philasterida</taxon>
        <taxon>Pseudocohnilembidae</taxon>
        <taxon>Pseudocohnilembus</taxon>
    </lineage>
</organism>
<dbReference type="SUPFAM" id="SSF47616">
    <property type="entry name" value="GST C-terminal domain-like"/>
    <property type="match status" value="1"/>
</dbReference>
<keyword evidence="5" id="KW-0732">Signal</keyword>
<dbReference type="GO" id="GO:0006624">
    <property type="term" value="P:vacuolar protein processing"/>
    <property type="evidence" value="ECO:0007669"/>
    <property type="project" value="TreeGrafter"/>
</dbReference>
<dbReference type="PROSITE" id="PS50404">
    <property type="entry name" value="GST_NTER"/>
    <property type="match status" value="1"/>
</dbReference>
<keyword evidence="6" id="KW-0378">Hydrolase</keyword>
<dbReference type="Gene3D" id="3.40.30.10">
    <property type="entry name" value="Glutaredoxin"/>
    <property type="match status" value="1"/>
</dbReference>
<comment type="catalytic activity">
    <reaction evidence="1">
        <text>Hydrolysis of proteins and small molecule substrates at -Asn-|-Xaa- bonds.</text>
        <dbReference type="EC" id="3.4.22.34"/>
    </reaction>
</comment>
<protein>
    <recommendedName>
        <fullName evidence="3">legumain</fullName>
        <ecNumber evidence="3">3.4.22.34</ecNumber>
    </recommendedName>
</protein>
<accession>A0A0V0R7J5</accession>
<reference evidence="9 10" key="1">
    <citation type="journal article" date="2015" name="Sci. Rep.">
        <title>Genome of the facultative scuticociliatosis pathogen Pseudocohnilembus persalinus provides insight into its virulence through horizontal gene transfer.</title>
        <authorList>
            <person name="Xiong J."/>
            <person name="Wang G."/>
            <person name="Cheng J."/>
            <person name="Tian M."/>
            <person name="Pan X."/>
            <person name="Warren A."/>
            <person name="Jiang C."/>
            <person name="Yuan D."/>
            <person name="Miao W."/>
        </authorList>
    </citation>
    <scope>NUCLEOTIDE SEQUENCE [LARGE SCALE GENOMIC DNA]</scope>
    <source>
        <strain evidence="9">36N120E</strain>
    </source>
</reference>
<dbReference type="Gene3D" id="1.20.1050.10">
    <property type="match status" value="1"/>
</dbReference>
<dbReference type="Proteomes" id="UP000054937">
    <property type="component" value="Unassembled WGS sequence"/>
</dbReference>
<evidence type="ECO:0000313" key="10">
    <source>
        <dbReference type="Proteomes" id="UP000054937"/>
    </source>
</evidence>
<comment type="similarity">
    <text evidence="2">Belongs to the peptidase C13 family.</text>
</comment>
<dbReference type="EMBL" id="LDAU01000027">
    <property type="protein sequence ID" value="KRX10463.1"/>
    <property type="molecule type" value="Genomic_DNA"/>
</dbReference>
<dbReference type="FunFam" id="3.40.50.1460:FF:000006">
    <property type="entry name" value="Legumain"/>
    <property type="match status" value="1"/>
</dbReference>
<keyword evidence="7" id="KW-0788">Thiol protease</keyword>
<dbReference type="AlphaFoldDB" id="A0A0V0R7J5"/>
<dbReference type="Gene3D" id="3.40.50.1460">
    <property type="match status" value="1"/>
</dbReference>
<dbReference type="InterPro" id="IPR036282">
    <property type="entry name" value="Glutathione-S-Trfase_C_sf"/>
</dbReference>
<dbReference type="Pfam" id="PF01650">
    <property type="entry name" value="Peptidase_C13"/>
    <property type="match status" value="1"/>
</dbReference>
<dbReference type="EC" id="3.4.22.34" evidence="3"/>
<feature type="domain" description="GST N-terminal" evidence="8">
    <location>
        <begin position="451"/>
        <end position="536"/>
    </location>
</feature>
<name>A0A0V0R7J5_PSEPJ</name>
<dbReference type="PRINTS" id="PR00776">
    <property type="entry name" value="HEMOGLOBNASE"/>
</dbReference>
<dbReference type="GO" id="GO:0005773">
    <property type="term" value="C:vacuole"/>
    <property type="evidence" value="ECO:0007669"/>
    <property type="project" value="GOC"/>
</dbReference>
<evidence type="ECO:0000256" key="1">
    <source>
        <dbReference type="ARBA" id="ARBA00000810"/>
    </source>
</evidence>
<dbReference type="GO" id="GO:0051603">
    <property type="term" value="P:proteolysis involved in protein catabolic process"/>
    <property type="evidence" value="ECO:0007669"/>
    <property type="project" value="TreeGrafter"/>
</dbReference>
<evidence type="ECO:0000256" key="7">
    <source>
        <dbReference type="ARBA" id="ARBA00022807"/>
    </source>
</evidence>
<evidence type="ECO:0000313" key="9">
    <source>
        <dbReference type="EMBL" id="KRX10463.1"/>
    </source>
</evidence>
<dbReference type="PANTHER" id="PTHR12000:SF42">
    <property type="entry name" value="LEGUMAIN"/>
    <property type="match status" value="1"/>
</dbReference>
<evidence type="ECO:0000259" key="8">
    <source>
        <dbReference type="PROSITE" id="PS50404"/>
    </source>
</evidence>
<dbReference type="GO" id="GO:0004197">
    <property type="term" value="F:cysteine-type endopeptidase activity"/>
    <property type="evidence" value="ECO:0007669"/>
    <property type="project" value="UniProtKB-EC"/>
</dbReference>
<evidence type="ECO:0000256" key="3">
    <source>
        <dbReference type="ARBA" id="ARBA00012628"/>
    </source>
</evidence>